<dbReference type="PANTHER" id="PTHR20854:SF4">
    <property type="entry name" value="INOSITOL-1-MONOPHOSPHATASE-RELATED"/>
    <property type="match status" value="1"/>
</dbReference>
<accession>A0A371X954</accession>
<dbReference type="PRINTS" id="PR00377">
    <property type="entry name" value="IMPHPHTASES"/>
</dbReference>
<dbReference type="EMBL" id="QURN01000014">
    <property type="protein sequence ID" value="RFC65743.1"/>
    <property type="molecule type" value="Genomic_DNA"/>
</dbReference>
<comment type="caution">
    <text evidence="3">The sequence shown here is derived from an EMBL/GenBank/DDBJ whole genome shotgun (WGS) entry which is preliminary data.</text>
</comment>
<feature type="binding site" evidence="2">
    <location>
        <position position="72"/>
    </location>
    <ligand>
        <name>Mg(2+)</name>
        <dbReference type="ChEBI" id="CHEBI:18420"/>
        <label>1</label>
        <note>catalytic</note>
    </ligand>
</feature>
<dbReference type="InterPro" id="IPR000760">
    <property type="entry name" value="Inositol_monophosphatase-like"/>
</dbReference>
<dbReference type="Gene3D" id="3.40.190.80">
    <property type="match status" value="1"/>
</dbReference>
<dbReference type="PANTHER" id="PTHR20854">
    <property type="entry name" value="INOSITOL MONOPHOSPHATASE"/>
    <property type="match status" value="1"/>
</dbReference>
<evidence type="ECO:0000313" key="3">
    <source>
        <dbReference type="EMBL" id="RFC65743.1"/>
    </source>
</evidence>
<keyword evidence="4" id="KW-1185">Reference proteome</keyword>
<comment type="similarity">
    <text evidence="1">Belongs to the inositol monophosphatase superfamily.</text>
</comment>
<dbReference type="GO" id="GO:0008934">
    <property type="term" value="F:inositol monophosphate 1-phosphatase activity"/>
    <property type="evidence" value="ECO:0007669"/>
    <property type="project" value="TreeGrafter"/>
</dbReference>
<evidence type="ECO:0000256" key="2">
    <source>
        <dbReference type="PIRSR" id="PIRSR600760-2"/>
    </source>
</evidence>
<feature type="binding site" evidence="2">
    <location>
        <position position="223"/>
    </location>
    <ligand>
        <name>Mg(2+)</name>
        <dbReference type="ChEBI" id="CHEBI:18420"/>
        <label>1</label>
        <note>catalytic</note>
    </ligand>
</feature>
<name>A0A371X954_9HYPH</name>
<sequence length="274" mass="29721">MKFAESHLDWLCELMADAARKEIMPRFRRLSANDIREKTSALDVVTDADVNAERHMTAALRERYPDALIVGEEAYAEDERVLEGLRGAALAFVLDPVDGTYNFAAGVAPFGVMMAVVVNGETVAGIIHDPLGEDWVVGVKGGGSHLRGGGSETAIHVAKSEPLGEMVGNVGWQYMQEPERTILARNARKVLGTFGYRCAAQEYRLLASGYGHFGIYNKLMPWDHLPGLLIHSEAGGYNARFDGSAYVPGDTTGGLLVAPDRAAWEAVRSGLWAD</sequence>
<protein>
    <submittedName>
        <fullName evidence="3">Inositol monophosphatase</fullName>
    </submittedName>
</protein>
<dbReference type="GO" id="GO:0006020">
    <property type="term" value="P:inositol metabolic process"/>
    <property type="evidence" value="ECO:0007669"/>
    <property type="project" value="TreeGrafter"/>
</dbReference>
<keyword evidence="2" id="KW-0479">Metal-binding</keyword>
<evidence type="ECO:0000256" key="1">
    <source>
        <dbReference type="ARBA" id="ARBA00009759"/>
    </source>
</evidence>
<reference evidence="4" key="1">
    <citation type="submission" date="2018-08" db="EMBL/GenBank/DDBJ databases">
        <authorList>
            <person name="Im W.T."/>
        </authorList>
    </citation>
    <scope>NUCLEOTIDE SEQUENCE [LARGE SCALE GENOMIC DNA]</scope>
    <source>
        <strain evidence="4">LA-28</strain>
    </source>
</reference>
<organism evidence="3 4">
    <name type="scientific">Mesorhizobium denitrificans</name>
    <dbReference type="NCBI Taxonomy" id="2294114"/>
    <lineage>
        <taxon>Bacteria</taxon>
        <taxon>Pseudomonadati</taxon>
        <taxon>Pseudomonadota</taxon>
        <taxon>Alphaproteobacteria</taxon>
        <taxon>Hyphomicrobiales</taxon>
        <taxon>Phyllobacteriaceae</taxon>
        <taxon>Mesorhizobium</taxon>
    </lineage>
</organism>
<dbReference type="RefSeq" id="WP_116625114.1">
    <property type="nucleotide sequence ID" value="NZ_QURN01000014.1"/>
</dbReference>
<evidence type="ECO:0000313" key="4">
    <source>
        <dbReference type="Proteomes" id="UP000262379"/>
    </source>
</evidence>
<dbReference type="Gene3D" id="3.30.540.10">
    <property type="entry name" value="Fructose-1,6-Bisphosphatase, subunit A, domain 1"/>
    <property type="match status" value="1"/>
</dbReference>
<keyword evidence="2" id="KW-0460">Magnesium</keyword>
<dbReference type="GO" id="GO:0046872">
    <property type="term" value="F:metal ion binding"/>
    <property type="evidence" value="ECO:0007669"/>
    <property type="project" value="UniProtKB-KW"/>
</dbReference>
<gene>
    <name evidence="3" type="ORF">DY251_17055</name>
</gene>
<dbReference type="AlphaFoldDB" id="A0A371X954"/>
<feature type="binding site" evidence="2">
    <location>
        <position position="98"/>
    </location>
    <ligand>
        <name>Mg(2+)</name>
        <dbReference type="ChEBI" id="CHEBI:18420"/>
        <label>1</label>
        <note>catalytic</note>
    </ligand>
</feature>
<dbReference type="Pfam" id="PF00459">
    <property type="entry name" value="Inositol_P"/>
    <property type="match status" value="1"/>
</dbReference>
<comment type="cofactor">
    <cofactor evidence="2">
        <name>Mg(2+)</name>
        <dbReference type="ChEBI" id="CHEBI:18420"/>
    </cofactor>
</comment>
<proteinExistence type="inferred from homology"/>
<feature type="binding site" evidence="2">
    <location>
        <position position="95"/>
    </location>
    <ligand>
        <name>Mg(2+)</name>
        <dbReference type="ChEBI" id="CHEBI:18420"/>
        <label>1</label>
        <note>catalytic</note>
    </ligand>
</feature>
<dbReference type="SUPFAM" id="SSF56655">
    <property type="entry name" value="Carbohydrate phosphatase"/>
    <property type="match status" value="1"/>
</dbReference>
<dbReference type="GO" id="GO:0007165">
    <property type="term" value="P:signal transduction"/>
    <property type="evidence" value="ECO:0007669"/>
    <property type="project" value="TreeGrafter"/>
</dbReference>
<dbReference type="Proteomes" id="UP000262379">
    <property type="component" value="Unassembled WGS sequence"/>
</dbReference>